<dbReference type="SMART" id="SM00028">
    <property type="entry name" value="TPR"/>
    <property type="match status" value="5"/>
</dbReference>
<accession>A0ABV8KPZ4</accession>
<dbReference type="CDD" id="cd00093">
    <property type="entry name" value="HTH_XRE"/>
    <property type="match status" value="1"/>
</dbReference>
<dbReference type="RefSeq" id="WP_377548168.1">
    <property type="nucleotide sequence ID" value="NZ_JBHSBN010000014.1"/>
</dbReference>
<dbReference type="Pfam" id="PF13560">
    <property type="entry name" value="HTH_31"/>
    <property type="match status" value="1"/>
</dbReference>
<keyword evidence="2" id="KW-0067">ATP-binding</keyword>
<comment type="caution">
    <text evidence="2">The sequence shown here is derived from an EMBL/GenBank/DDBJ whole genome shotgun (WGS) entry which is preliminary data.</text>
</comment>
<dbReference type="PROSITE" id="PS50943">
    <property type="entry name" value="HTH_CROC1"/>
    <property type="match status" value="1"/>
</dbReference>
<dbReference type="Pfam" id="PF13424">
    <property type="entry name" value="TPR_12"/>
    <property type="match status" value="2"/>
</dbReference>
<dbReference type="InterPro" id="IPR001387">
    <property type="entry name" value="Cro/C1-type_HTH"/>
</dbReference>
<dbReference type="InterPro" id="IPR027417">
    <property type="entry name" value="P-loop_NTPase"/>
</dbReference>
<proteinExistence type="predicted"/>
<evidence type="ECO:0000259" key="1">
    <source>
        <dbReference type="PROSITE" id="PS50943"/>
    </source>
</evidence>
<keyword evidence="2" id="KW-0547">Nucleotide-binding</keyword>
<dbReference type="Gene3D" id="1.25.40.10">
    <property type="entry name" value="Tetratricopeptide repeat domain"/>
    <property type="match status" value="1"/>
</dbReference>
<reference evidence="3" key="1">
    <citation type="journal article" date="2019" name="Int. J. Syst. Evol. Microbiol.">
        <title>The Global Catalogue of Microorganisms (GCM) 10K type strain sequencing project: providing services to taxonomists for standard genome sequencing and annotation.</title>
        <authorList>
            <consortium name="The Broad Institute Genomics Platform"/>
            <consortium name="The Broad Institute Genome Sequencing Center for Infectious Disease"/>
            <person name="Wu L."/>
            <person name="Ma J."/>
        </authorList>
    </citation>
    <scope>NUCLEOTIDE SEQUENCE [LARGE SCALE GENOMIC DNA]</scope>
    <source>
        <strain evidence="3">2902at01</strain>
    </source>
</reference>
<dbReference type="SUPFAM" id="SSF48452">
    <property type="entry name" value="TPR-like"/>
    <property type="match status" value="2"/>
</dbReference>
<dbReference type="SUPFAM" id="SSF52540">
    <property type="entry name" value="P-loop containing nucleoside triphosphate hydrolases"/>
    <property type="match status" value="1"/>
</dbReference>
<dbReference type="Pfam" id="PF00931">
    <property type="entry name" value="NB-ARC"/>
    <property type="match status" value="1"/>
</dbReference>
<keyword evidence="3" id="KW-1185">Reference proteome</keyword>
<feature type="domain" description="HTH cro/C1-type" evidence="1">
    <location>
        <begin position="14"/>
        <end position="54"/>
    </location>
</feature>
<dbReference type="GO" id="GO:0005524">
    <property type="term" value="F:ATP binding"/>
    <property type="evidence" value="ECO:0007669"/>
    <property type="project" value="UniProtKB-KW"/>
</dbReference>
<protein>
    <submittedName>
        <fullName evidence="2">ATP-binding protein</fullName>
    </submittedName>
</protein>
<dbReference type="EMBL" id="JBHSBN010000014">
    <property type="protein sequence ID" value="MFC4108218.1"/>
    <property type="molecule type" value="Genomic_DNA"/>
</dbReference>
<dbReference type="PRINTS" id="PR00364">
    <property type="entry name" value="DISEASERSIST"/>
</dbReference>
<dbReference type="SUPFAM" id="SSF47413">
    <property type="entry name" value="lambda repressor-like DNA-binding domains"/>
    <property type="match status" value="1"/>
</dbReference>
<organism evidence="2 3">
    <name type="scientific">Micromonospora zhanjiangensis</name>
    <dbReference type="NCBI Taxonomy" id="1522057"/>
    <lineage>
        <taxon>Bacteria</taxon>
        <taxon>Bacillati</taxon>
        <taxon>Actinomycetota</taxon>
        <taxon>Actinomycetes</taxon>
        <taxon>Micromonosporales</taxon>
        <taxon>Micromonosporaceae</taxon>
        <taxon>Micromonospora</taxon>
    </lineage>
</organism>
<gene>
    <name evidence="2" type="ORF">ACFOX0_20080</name>
</gene>
<dbReference type="InterPro" id="IPR019734">
    <property type="entry name" value="TPR_rpt"/>
</dbReference>
<dbReference type="Gene3D" id="1.10.260.40">
    <property type="entry name" value="lambda repressor-like DNA-binding domains"/>
    <property type="match status" value="1"/>
</dbReference>
<dbReference type="InterPro" id="IPR002182">
    <property type="entry name" value="NB-ARC"/>
</dbReference>
<dbReference type="Proteomes" id="UP001595868">
    <property type="component" value="Unassembled WGS sequence"/>
</dbReference>
<dbReference type="SMART" id="SM00530">
    <property type="entry name" value="HTH_XRE"/>
    <property type="match status" value="1"/>
</dbReference>
<dbReference type="Gene3D" id="3.40.50.300">
    <property type="entry name" value="P-loop containing nucleotide triphosphate hydrolases"/>
    <property type="match status" value="1"/>
</dbReference>
<evidence type="ECO:0000313" key="3">
    <source>
        <dbReference type="Proteomes" id="UP001595868"/>
    </source>
</evidence>
<evidence type="ECO:0000313" key="2">
    <source>
        <dbReference type="EMBL" id="MFC4108218.1"/>
    </source>
</evidence>
<dbReference type="PANTHER" id="PTHR47691">
    <property type="entry name" value="REGULATOR-RELATED"/>
    <property type="match status" value="1"/>
</dbReference>
<dbReference type="PANTHER" id="PTHR47691:SF3">
    <property type="entry name" value="HTH-TYPE TRANSCRIPTIONAL REGULATOR RV0890C-RELATED"/>
    <property type="match status" value="1"/>
</dbReference>
<name>A0ABV8KPZ4_9ACTN</name>
<sequence>MFGEVVRGHRRRGGLTQEELAARTGLSVRHIRDLESGRVARPRPATMRLLADAFALVGPERDRFLAGPPGSTGADGAPAQLPAAAFGFVGRADALARLDEILTLAADQPTAMTLVTVSGTAGVGKTALAVHWAHRVARRFPDGQLYVNLRGFDPGGTPVSPSTALAGFVNAMAGPGDRPPTTLDEQVARFRSLLGRRRMLIVLDNAANAGQVRPLMPGAPGCLVLVTSRDQLAGLVSVDGAHPITLDVLSPAESHELLARRLGVHRVAAEPAAADTIVGASAGLPLALSVVAARAAIQNRFPLADLAADLSPAIGRLDAFDGGEAVTDLRRVMSWSYRLLDASTARLFRLLSVHPGPDLAVPAAASLAGGTPAQARRQLAGLARAHLLTEHRPGRYTCHDLLRAYATELASARDSEADRQAARSRLLDHYLSVAYAADELLYPQRDRLPVDPPGPGVAPIALADRGRAVGWFTDEYPVLLSALRLAVDHGFDRHACHLAWTITTYLNRCGYWQDWTDSLRTALAAAGRLADPRAEAYAHGTLAFADISLDRYADARHHLEAAADRYRHLGDLAGQARVELNLGWLCDRNSQHRQALRHAREALRLHAAAGHVNGRAFALNAVGWSCAQLGDQQAAIGACEQALELFTSADNLLGQAVTWGSLGHAHLRLGASSRAVACYENAVRLRHEIGDRRLEADALASLGDAHLASGDPASARLTWQRALDILGSLREADPNPVEARLATLR</sequence>
<dbReference type="InterPro" id="IPR010982">
    <property type="entry name" value="Lambda_DNA-bd_dom_sf"/>
</dbReference>
<dbReference type="InterPro" id="IPR011990">
    <property type="entry name" value="TPR-like_helical_dom_sf"/>
</dbReference>